<dbReference type="OrthoDB" id="312459at2759"/>
<evidence type="ECO:0000313" key="1">
    <source>
        <dbReference type="EnsemblMetazoa" id="XP_050518799.1"/>
    </source>
</evidence>
<name>A0A6P7GVI8_DIAVI</name>
<reference evidence="3" key="1">
    <citation type="submission" date="2025-04" db="UniProtKB">
        <authorList>
            <consortium name="RefSeq"/>
        </authorList>
    </citation>
    <scope>IDENTIFICATION</scope>
    <source>
        <tissue evidence="3">Whole insect</tissue>
    </source>
</reference>
<evidence type="ECO:0000313" key="3">
    <source>
        <dbReference type="RefSeq" id="XP_028153761.1"/>
    </source>
</evidence>
<dbReference type="InParanoid" id="A0A6P7GVI8"/>
<protein>
    <submittedName>
        <fullName evidence="3">Paramyosin, short form-like</fullName>
    </submittedName>
</protein>
<dbReference type="Proteomes" id="UP001652700">
    <property type="component" value="Unplaced"/>
</dbReference>
<accession>A0A6P7GVI8</accession>
<gene>
    <name evidence="3" type="primary">LOC114347234</name>
</gene>
<dbReference type="RefSeq" id="XP_028153761.1">
    <property type="nucleotide sequence ID" value="XM_028297960.1"/>
</dbReference>
<organism evidence="3">
    <name type="scientific">Diabrotica virgifera virgifera</name>
    <name type="common">western corn rootworm</name>
    <dbReference type="NCBI Taxonomy" id="50390"/>
    <lineage>
        <taxon>Eukaryota</taxon>
        <taxon>Metazoa</taxon>
        <taxon>Ecdysozoa</taxon>
        <taxon>Arthropoda</taxon>
        <taxon>Hexapoda</taxon>
        <taxon>Insecta</taxon>
        <taxon>Pterygota</taxon>
        <taxon>Neoptera</taxon>
        <taxon>Endopterygota</taxon>
        <taxon>Coleoptera</taxon>
        <taxon>Polyphaga</taxon>
        <taxon>Cucujiformia</taxon>
        <taxon>Chrysomeloidea</taxon>
        <taxon>Chrysomelidae</taxon>
        <taxon>Galerucinae</taxon>
        <taxon>Diabroticina</taxon>
        <taxon>Diabroticites</taxon>
        <taxon>Diabrotica</taxon>
    </lineage>
</organism>
<keyword evidence="2" id="KW-1185">Reference proteome</keyword>
<reference evidence="1" key="2">
    <citation type="submission" date="2025-05" db="UniProtKB">
        <authorList>
            <consortium name="EnsemblMetazoa"/>
        </authorList>
    </citation>
    <scope>IDENTIFICATION</scope>
</reference>
<proteinExistence type="predicted"/>
<evidence type="ECO:0000313" key="2">
    <source>
        <dbReference type="Proteomes" id="UP001652700"/>
    </source>
</evidence>
<dbReference type="EnsemblMetazoa" id="XM_050662842.1">
    <property type="protein sequence ID" value="XP_050518799.1"/>
    <property type="gene ID" value="LOC126892926"/>
</dbReference>
<dbReference type="AlphaFoldDB" id="A0A6P7GVI8"/>
<sequence>MAGSSTATKKWRPQTSAYDYNYGVGINYYQPMVDFIEEKGRGRKVNFPDMPWSDELGLDQFDPLKIKLYSQQDLTRISRETEASAKSKLRDFKSSASSSFVLQKSVSAATITQKVKTETKKKKSILRDIKKIKDRMYDDLEFLSADKDREIERELRASQKFLRGRSAKQIEQQLLSQSNKAIAEGVEEDFQRMQSSQLSSQLSTSGKIFKKVTIRSHAQMMDQRIQSQLEESFRQPLDNLSLELKDFDRRSSHFYEDKR</sequence>